<sequence>MEDDAETSIILGHPFLKTGRTLIDVDKSLLILQVADEQVPFNVFEATKYPVESDSCFRVDVVEKAVSQKFKAEEFRNETYETAKIFKERTKKWHDKHILRKEFFAGQKVLLFNSCLRLFPRKLKSHWSGPFTILQVFCSGVIEVRNDEKALFSK</sequence>
<accession>A0AAD4YWU8</accession>
<dbReference type="AlphaFoldDB" id="A0AAD4YWU8"/>
<dbReference type="PANTHER" id="PTHR33067">
    <property type="entry name" value="RNA-DIRECTED DNA POLYMERASE-RELATED"/>
    <property type="match status" value="1"/>
</dbReference>
<reference evidence="1 2" key="1">
    <citation type="journal article" date="2022" name="G3 (Bethesda)">
        <title>Whole-genome sequence and methylome profiling of the almond [Prunus dulcis (Mill.) D.A. Webb] cultivar 'Nonpareil'.</title>
        <authorList>
            <person name="D'Amico-Willman K.M."/>
            <person name="Ouma W.Z."/>
            <person name="Meulia T."/>
            <person name="Sideli G.M."/>
            <person name="Gradziel T.M."/>
            <person name="Fresnedo-Ramirez J."/>
        </authorList>
    </citation>
    <scope>NUCLEOTIDE SEQUENCE [LARGE SCALE GENOMIC DNA]</scope>
    <source>
        <strain evidence="1">Clone GOH B32 T37-40</strain>
    </source>
</reference>
<comment type="caution">
    <text evidence="1">The sequence shown here is derived from an EMBL/GenBank/DDBJ whole genome shotgun (WGS) entry which is preliminary data.</text>
</comment>
<dbReference type="PANTHER" id="PTHR33067:SF31">
    <property type="entry name" value="RNA-DIRECTED DNA POLYMERASE"/>
    <property type="match status" value="1"/>
</dbReference>
<organism evidence="1 2">
    <name type="scientific">Prunus dulcis</name>
    <name type="common">Almond</name>
    <name type="synonym">Amygdalus dulcis</name>
    <dbReference type="NCBI Taxonomy" id="3755"/>
    <lineage>
        <taxon>Eukaryota</taxon>
        <taxon>Viridiplantae</taxon>
        <taxon>Streptophyta</taxon>
        <taxon>Embryophyta</taxon>
        <taxon>Tracheophyta</taxon>
        <taxon>Spermatophyta</taxon>
        <taxon>Magnoliopsida</taxon>
        <taxon>eudicotyledons</taxon>
        <taxon>Gunneridae</taxon>
        <taxon>Pentapetalae</taxon>
        <taxon>rosids</taxon>
        <taxon>fabids</taxon>
        <taxon>Rosales</taxon>
        <taxon>Rosaceae</taxon>
        <taxon>Amygdaloideae</taxon>
        <taxon>Amygdaleae</taxon>
        <taxon>Prunus</taxon>
    </lineage>
</organism>
<name>A0AAD4YWU8_PRUDU</name>
<keyword evidence="2" id="KW-1185">Reference proteome</keyword>
<dbReference type="Proteomes" id="UP001054821">
    <property type="component" value="Chromosome 6"/>
</dbReference>
<evidence type="ECO:0000313" key="2">
    <source>
        <dbReference type="Proteomes" id="UP001054821"/>
    </source>
</evidence>
<evidence type="ECO:0000313" key="1">
    <source>
        <dbReference type="EMBL" id="KAI5324325.1"/>
    </source>
</evidence>
<gene>
    <name evidence="1" type="ORF">L3X38_033398</name>
</gene>
<proteinExistence type="predicted"/>
<protein>
    <submittedName>
        <fullName evidence="1">Uncharacterized protein</fullName>
    </submittedName>
</protein>
<dbReference type="EMBL" id="JAJFAZ020000006">
    <property type="protein sequence ID" value="KAI5324325.1"/>
    <property type="molecule type" value="Genomic_DNA"/>
</dbReference>